<dbReference type="OrthoDB" id="1028014at2759"/>
<dbReference type="RefSeq" id="XP_033402885.1">
    <property type="nucleotide sequence ID" value="XM_033545509.1"/>
</dbReference>
<evidence type="ECO:0000313" key="4">
    <source>
        <dbReference type="Proteomes" id="UP000799438"/>
    </source>
</evidence>
<dbReference type="CDD" id="cd06578">
    <property type="entry name" value="HemD"/>
    <property type="match status" value="1"/>
</dbReference>
<dbReference type="InterPro" id="IPR039793">
    <property type="entry name" value="UROS/Hem4"/>
</dbReference>
<dbReference type="GeneID" id="54303017"/>
<feature type="compositionally biased region" description="Basic and acidic residues" evidence="1">
    <location>
        <begin position="417"/>
        <end position="440"/>
    </location>
</feature>
<dbReference type="Gene3D" id="3.40.50.10090">
    <property type="match status" value="2"/>
</dbReference>
<name>A0A6A6BW97_9PEZI</name>
<dbReference type="GO" id="GO:0005829">
    <property type="term" value="C:cytosol"/>
    <property type="evidence" value="ECO:0007669"/>
    <property type="project" value="TreeGrafter"/>
</dbReference>
<dbReference type="InterPro" id="IPR003754">
    <property type="entry name" value="4pyrrol_synth_uPrphyn_synth"/>
</dbReference>
<dbReference type="EMBL" id="ML995474">
    <property type="protein sequence ID" value="KAF2147177.1"/>
    <property type="molecule type" value="Genomic_DNA"/>
</dbReference>
<dbReference type="InterPro" id="IPR036108">
    <property type="entry name" value="4pyrrol_syn_uPrphyn_synt_sf"/>
</dbReference>
<keyword evidence="4" id="KW-1185">Reference proteome</keyword>
<proteinExistence type="predicted"/>
<feature type="compositionally biased region" description="Polar residues" evidence="1">
    <location>
        <begin position="311"/>
        <end position="322"/>
    </location>
</feature>
<dbReference type="GO" id="GO:0006780">
    <property type="term" value="P:uroporphyrinogen III biosynthetic process"/>
    <property type="evidence" value="ECO:0007669"/>
    <property type="project" value="InterPro"/>
</dbReference>
<evidence type="ECO:0000259" key="2">
    <source>
        <dbReference type="Pfam" id="PF02602"/>
    </source>
</evidence>
<dbReference type="FunFam" id="3.40.50.10090:FF:000011">
    <property type="entry name" value="Uroporphyrinogen-III synthase (UroS), putative"/>
    <property type="match status" value="1"/>
</dbReference>
<dbReference type="UniPathway" id="UPA00251">
    <property type="reaction ID" value="UER00320"/>
</dbReference>
<feature type="region of interest" description="Disordered" evidence="1">
    <location>
        <begin position="305"/>
        <end position="459"/>
    </location>
</feature>
<dbReference type="GO" id="GO:0006782">
    <property type="term" value="P:protoporphyrinogen IX biosynthetic process"/>
    <property type="evidence" value="ECO:0007669"/>
    <property type="project" value="UniProtKB-UniPathway"/>
</dbReference>
<dbReference type="PANTHER" id="PTHR12390">
    <property type="entry name" value="UROPORPHYRINOGEN III SYNTHASE"/>
    <property type="match status" value="1"/>
</dbReference>
<dbReference type="PANTHER" id="PTHR12390:SF0">
    <property type="entry name" value="UROPORPHYRINOGEN-III SYNTHASE"/>
    <property type="match status" value="1"/>
</dbReference>
<feature type="compositionally biased region" description="Polar residues" evidence="1">
    <location>
        <begin position="442"/>
        <end position="451"/>
    </location>
</feature>
<feature type="region of interest" description="Disordered" evidence="1">
    <location>
        <begin position="680"/>
        <end position="704"/>
    </location>
</feature>
<dbReference type="SUPFAM" id="SSF69618">
    <property type="entry name" value="HemD-like"/>
    <property type="match status" value="1"/>
</dbReference>
<sequence>MSESATTPVFLLKTKSTPNDGYEDYFATAQQGRFNPVFVPVLEHRFKDNSLQQLRTWIQGGAFDIRPHGNHADAKYGAIIFTSQRAVEAFTHVVEAVRKESLSLENLLPPELPLYVVGPATARGLRALNLPCPILGEESGNGEVLAHFILQHYNDSARAGPKRLPILFLVGEQRRDIIPKTLQSLDLPEEQRAVVDEVVVYETAEMQSFRSDFDTAGVKQQWVVVFSPTGCKAMLESLGMMDESTGKAKEVAAEDRKRTRIATIGPTTRDHLIKRFGFEPDVCAAKPSPDGVGEGIEGFMQGEAAEKQSARLASQQGSSPTKPQDETQGTKRKADSTPKADRGKKAQEKKQKTIDETMDVKEANEEQPKDIEMKEAADGDHGADQNAQQFEPSKEEEEALKAVEENGEAPATTDNGAKNDETEEKSKSNKEEPKQEEKPAESTNGGAVEQSSQREKEMPSSIIEKGIIYFFIRNRVGIDEPEGADDLQRSFFVLRPIPTGGKLGDGAVDDANTNRLFALPKKVLPKSHKDRFMAFVEKAPTTVKDLKENFFGGAEYQTKTQGTREQSPVTPIGEGVYAIVHSGRNSHLAYMLTIPQELGEVQNDMGLCNKGSFVISVKNPERKGPVNAQLPSGPDFPKEIIEEFRGLAWVPAQSKYLDYPNVQILLIGEGTDEDFAKALEPSKKDEKHDKKTPQEELEKLEHEDELRVEHLHGDNTVFDDLKLSSDEYPKVPTTW</sequence>
<protein>
    <recommendedName>
        <fullName evidence="2">Tetrapyrrole biosynthesis uroporphyrinogen III synthase domain-containing protein</fullName>
    </recommendedName>
</protein>
<feature type="compositionally biased region" description="Basic and acidic residues" evidence="1">
    <location>
        <begin position="323"/>
        <end position="383"/>
    </location>
</feature>
<dbReference type="GO" id="GO:0004852">
    <property type="term" value="F:uroporphyrinogen-III synthase activity"/>
    <property type="evidence" value="ECO:0007669"/>
    <property type="project" value="InterPro"/>
</dbReference>
<organism evidence="3 4">
    <name type="scientific">Aplosporella prunicola CBS 121167</name>
    <dbReference type="NCBI Taxonomy" id="1176127"/>
    <lineage>
        <taxon>Eukaryota</taxon>
        <taxon>Fungi</taxon>
        <taxon>Dikarya</taxon>
        <taxon>Ascomycota</taxon>
        <taxon>Pezizomycotina</taxon>
        <taxon>Dothideomycetes</taxon>
        <taxon>Dothideomycetes incertae sedis</taxon>
        <taxon>Botryosphaeriales</taxon>
        <taxon>Aplosporellaceae</taxon>
        <taxon>Aplosporella</taxon>
    </lineage>
</organism>
<dbReference type="AlphaFoldDB" id="A0A6A6BW97"/>
<dbReference type="Proteomes" id="UP000799438">
    <property type="component" value="Unassembled WGS sequence"/>
</dbReference>
<gene>
    <name evidence="3" type="ORF">K452DRAFT_347988</name>
</gene>
<evidence type="ECO:0000313" key="3">
    <source>
        <dbReference type="EMBL" id="KAF2147177.1"/>
    </source>
</evidence>
<feature type="domain" description="Tetrapyrrole biosynthesis uroporphyrinogen III synthase" evidence="2">
    <location>
        <begin position="30"/>
        <end position="291"/>
    </location>
</feature>
<reference evidence="3" key="1">
    <citation type="journal article" date="2020" name="Stud. Mycol.">
        <title>101 Dothideomycetes genomes: a test case for predicting lifestyles and emergence of pathogens.</title>
        <authorList>
            <person name="Haridas S."/>
            <person name="Albert R."/>
            <person name="Binder M."/>
            <person name="Bloem J."/>
            <person name="Labutti K."/>
            <person name="Salamov A."/>
            <person name="Andreopoulos B."/>
            <person name="Baker S."/>
            <person name="Barry K."/>
            <person name="Bills G."/>
            <person name="Bluhm B."/>
            <person name="Cannon C."/>
            <person name="Castanera R."/>
            <person name="Culley D."/>
            <person name="Daum C."/>
            <person name="Ezra D."/>
            <person name="Gonzalez J."/>
            <person name="Henrissat B."/>
            <person name="Kuo A."/>
            <person name="Liang C."/>
            <person name="Lipzen A."/>
            <person name="Lutzoni F."/>
            <person name="Magnuson J."/>
            <person name="Mondo S."/>
            <person name="Nolan M."/>
            <person name="Ohm R."/>
            <person name="Pangilinan J."/>
            <person name="Park H.-J."/>
            <person name="Ramirez L."/>
            <person name="Alfaro M."/>
            <person name="Sun H."/>
            <person name="Tritt A."/>
            <person name="Yoshinaga Y."/>
            <person name="Zwiers L.-H."/>
            <person name="Turgeon B."/>
            <person name="Goodwin S."/>
            <person name="Spatafora J."/>
            <person name="Crous P."/>
            <person name="Grigoriev I."/>
        </authorList>
    </citation>
    <scope>NUCLEOTIDE SEQUENCE</scope>
    <source>
        <strain evidence="3">CBS 121167</strain>
    </source>
</reference>
<dbReference type="Pfam" id="PF02602">
    <property type="entry name" value="HEM4"/>
    <property type="match status" value="1"/>
</dbReference>
<evidence type="ECO:0000256" key="1">
    <source>
        <dbReference type="SAM" id="MobiDB-lite"/>
    </source>
</evidence>
<accession>A0A6A6BW97</accession>